<dbReference type="GO" id="GO:0004674">
    <property type="term" value="F:protein serine/threonine kinase activity"/>
    <property type="evidence" value="ECO:0007669"/>
    <property type="project" value="UniProtKB-KW"/>
</dbReference>
<sequence length="166" mass="17642">MHVRGDQPCEPPGAERGYGAPPGVEGVWRFAAPAVDMSVSQARHAVRDLLVAQGFAGPGYAELLDGILLIVSELVTNSVRHAALLSPQLVVEIVLSAGWVRLSVEDSHPYRPKALSEDFNRLGGRGLLLVKAITAEAGGACDVERTLTGGKIVWVQLPIPRPRLGP</sequence>
<keyword evidence="1" id="KW-0808">Transferase</keyword>
<dbReference type="RefSeq" id="WP_196194925.1">
    <property type="nucleotide sequence ID" value="NZ_JADPRT010000006.1"/>
</dbReference>
<dbReference type="Proteomes" id="UP000657385">
    <property type="component" value="Unassembled WGS sequence"/>
</dbReference>
<organism evidence="3 4">
    <name type="scientific">Streptacidiphilus fuscans</name>
    <dbReference type="NCBI Taxonomy" id="2789292"/>
    <lineage>
        <taxon>Bacteria</taxon>
        <taxon>Bacillati</taxon>
        <taxon>Actinomycetota</taxon>
        <taxon>Actinomycetes</taxon>
        <taxon>Kitasatosporales</taxon>
        <taxon>Streptomycetaceae</taxon>
        <taxon>Streptacidiphilus</taxon>
    </lineage>
</organism>
<keyword evidence="1" id="KW-0418">Kinase</keyword>
<accession>A0A931B235</accession>
<dbReference type="Pfam" id="PF02518">
    <property type="entry name" value="HATPase_c"/>
    <property type="match status" value="1"/>
</dbReference>
<keyword evidence="3" id="KW-0547">Nucleotide-binding</keyword>
<keyword evidence="4" id="KW-1185">Reference proteome</keyword>
<dbReference type="Gene3D" id="3.30.565.10">
    <property type="entry name" value="Histidine kinase-like ATPase, C-terminal domain"/>
    <property type="match status" value="1"/>
</dbReference>
<proteinExistence type="predicted"/>
<keyword evidence="3" id="KW-0067">ATP-binding</keyword>
<comment type="caution">
    <text evidence="3">The sequence shown here is derived from an EMBL/GenBank/DDBJ whole genome shotgun (WGS) entry which is preliminary data.</text>
</comment>
<dbReference type="SUPFAM" id="SSF55874">
    <property type="entry name" value="ATPase domain of HSP90 chaperone/DNA topoisomerase II/histidine kinase"/>
    <property type="match status" value="1"/>
</dbReference>
<evidence type="ECO:0000313" key="3">
    <source>
        <dbReference type="EMBL" id="MBF9069775.1"/>
    </source>
</evidence>
<dbReference type="InterPro" id="IPR050267">
    <property type="entry name" value="Anti-sigma-factor_SerPK"/>
</dbReference>
<dbReference type="InterPro" id="IPR036890">
    <property type="entry name" value="HATPase_C_sf"/>
</dbReference>
<evidence type="ECO:0000259" key="2">
    <source>
        <dbReference type="Pfam" id="PF02518"/>
    </source>
</evidence>
<evidence type="ECO:0000256" key="1">
    <source>
        <dbReference type="ARBA" id="ARBA00022527"/>
    </source>
</evidence>
<dbReference type="GO" id="GO:0005524">
    <property type="term" value="F:ATP binding"/>
    <property type="evidence" value="ECO:0007669"/>
    <property type="project" value="UniProtKB-KW"/>
</dbReference>
<gene>
    <name evidence="3" type="ORF">I2501_17270</name>
</gene>
<dbReference type="EMBL" id="JADPRT010000006">
    <property type="protein sequence ID" value="MBF9069775.1"/>
    <property type="molecule type" value="Genomic_DNA"/>
</dbReference>
<dbReference type="CDD" id="cd16936">
    <property type="entry name" value="HATPase_RsbW-like"/>
    <property type="match status" value="1"/>
</dbReference>
<reference evidence="3" key="1">
    <citation type="submission" date="2020-11" db="EMBL/GenBank/DDBJ databases">
        <title>Isolation and identification of active actinomycetes.</title>
        <authorList>
            <person name="Yu B."/>
        </authorList>
    </citation>
    <scope>NUCLEOTIDE SEQUENCE</scope>
    <source>
        <strain evidence="3">NEAU-YB345</strain>
    </source>
</reference>
<dbReference type="PANTHER" id="PTHR35526">
    <property type="entry name" value="ANTI-SIGMA-F FACTOR RSBW-RELATED"/>
    <property type="match status" value="1"/>
</dbReference>
<dbReference type="PANTHER" id="PTHR35526:SF3">
    <property type="entry name" value="ANTI-SIGMA-F FACTOR RSBW"/>
    <property type="match status" value="1"/>
</dbReference>
<name>A0A931B235_9ACTN</name>
<protein>
    <submittedName>
        <fullName evidence="3">ATP-binding protein</fullName>
    </submittedName>
</protein>
<dbReference type="InterPro" id="IPR003594">
    <property type="entry name" value="HATPase_dom"/>
</dbReference>
<evidence type="ECO:0000313" key="4">
    <source>
        <dbReference type="Proteomes" id="UP000657385"/>
    </source>
</evidence>
<feature type="domain" description="Histidine kinase/HSP90-like ATPase" evidence="2">
    <location>
        <begin position="66"/>
        <end position="160"/>
    </location>
</feature>
<keyword evidence="1" id="KW-0723">Serine/threonine-protein kinase</keyword>
<dbReference type="AlphaFoldDB" id="A0A931B235"/>